<keyword evidence="1" id="KW-0812">Transmembrane</keyword>
<keyword evidence="1" id="KW-0472">Membrane</keyword>
<evidence type="ECO:0000256" key="1">
    <source>
        <dbReference type="SAM" id="Phobius"/>
    </source>
</evidence>
<keyword evidence="3" id="KW-1185">Reference proteome</keyword>
<feature type="transmembrane region" description="Helical" evidence="1">
    <location>
        <begin position="92"/>
        <end position="112"/>
    </location>
</feature>
<dbReference type="Proteomes" id="UP000824890">
    <property type="component" value="Unassembled WGS sequence"/>
</dbReference>
<gene>
    <name evidence="2" type="ORF">HID58_062803</name>
</gene>
<reference evidence="2 3" key="1">
    <citation type="submission" date="2021-05" db="EMBL/GenBank/DDBJ databases">
        <title>Genome Assembly of Synthetic Allotetraploid Brassica napus Reveals Homoeologous Exchanges between Subgenomes.</title>
        <authorList>
            <person name="Davis J.T."/>
        </authorList>
    </citation>
    <scope>NUCLEOTIDE SEQUENCE [LARGE SCALE GENOMIC DNA]</scope>
    <source>
        <strain evidence="3">cv. Da-Ae</strain>
        <tissue evidence="2">Seedling</tissue>
    </source>
</reference>
<organism evidence="2 3">
    <name type="scientific">Brassica napus</name>
    <name type="common">Rape</name>
    <dbReference type="NCBI Taxonomy" id="3708"/>
    <lineage>
        <taxon>Eukaryota</taxon>
        <taxon>Viridiplantae</taxon>
        <taxon>Streptophyta</taxon>
        <taxon>Embryophyta</taxon>
        <taxon>Tracheophyta</taxon>
        <taxon>Spermatophyta</taxon>
        <taxon>Magnoliopsida</taxon>
        <taxon>eudicotyledons</taxon>
        <taxon>Gunneridae</taxon>
        <taxon>Pentapetalae</taxon>
        <taxon>rosids</taxon>
        <taxon>malvids</taxon>
        <taxon>Brassicales</taxon>
        <taxon>Brassicaceae</taxon>
        <taxon>Brassiceae</taxon>
        <taxon>Brassica</taxon>
    </lineage>
</organism>
<keyword evidence="1" id="KW-1133">Transmembrane helix</keyword>
<name>A0ABQ8A2H6_BRANA</name>
<sequence length="125" mass="14555">MKSNVKADYQMEVIVSIVLGYSGESWLFRTYPENETCDYRITMLKILGGTITKINSTKLKTVGTQIIGPSSFSCWFQPWLLLSSYLSFASKYTVRIFLGLQLISAIEFITWWNNYWMPNNQSRQR</sequence>
<protein>
    <submittedName>
        <fullName evidence="2">Uncharacterized protein</fullName>
    </submittedName>
</protein>
<dbReference type="EMBL" id="JAGKQM010000014">
    <property type="protein sequence ID" value="KAH0886707.1"/>
    <property type="molecule type" value="Genomic_DNA"/>
</dbReference>
<evidence type="ECO:0000313" key="2">
    <source>
        <dbReference type="EMBL" id="KAH0886707.1"/>
    </source>
</evidence>
<comment type="caution">
    <text evidence="2">The sequence shown here is derived from an EMBL/GenBank/DDBJ whole genome shotgun (WGS) entry which is preliminary data.</text>
</comment>
<proteinExistence type="predicted"/>
<evidence type="ECO:0000313" key="3">
    <source>
        <dbReference type="Proteomes" id="UP000824890"/>
    </source>
</evidence>
<accession>A0ABQ8A2H6</accession>